<gene>
    <name evidence="2" type="ORF">HBJ55_12120</name>
</gene>
<comment type="caution">
    <text evidence="2">The sequence shown here is derived from an EMBL/GenBank/DDBJ whole genome shotgun (WGS) entry which is preliminary data.</text>
</comment>
<dbReference type="InterPro" id="IPR037523">
    <property type="entry name" value="VOC_core"/>
</dbReference>
<sequence>MKPRISMITLGVRDLEASIRFYEQGLGLPRMESPPEVAFFTLNGTWLGLYGRESLAEDAGVPAEGSGFAGIALAHNLGSEAEVDELLEQAVGAGAKLVKPGQKVFWGGYSGYFADPDGYLWEVAHNPFVWIGPEDE</sequence>
<proteinExistence type="predicted"/>
<dbReference type="SUPFAM" id="SSF54593">
    <property type="entry name" value="Glyoxalase/Bleomycin resistance protein/Dihydroxybiphenyl dioxygenase"/>
    <property type="match status" value="1"/>
</dbReference>
<keyword evidence="3" id="KW-1185">Reference proteome</keyword>
<dbReference type="InterPro" id="IPR004360">
    <property type="entry name" value="Glyas_Fos-R_dOase_dom"/>
</dbReference>
<feature type="domain" description="VOC" evidence="1">
    <location>
        <begin position="4"/>
        <end position="126"/>
    </location>
</feature>
<organism evidence="2 3">
    <name type="scientific">Billgrantia bachuensis</name>
    <dbReference type="NCBI Taxonomy" id="2717286"/>
    <lineage>
        <taxon>Bacteria</taxon>
        <taxon>Pseudomonadati</taxon>
        <taxon>Pseudomonadota</taxon>
        <taxon>Gammaproteobacteria</taxon>
        <taxon>Oceanospirillales</taxon>
        <taxon>Halomonadaceae</taxon>
        <taxon>Billgrantia</taxon>
    </lineage>
</organism>
<reference evidence="2 3" key="1">
    <citation type="submission" date="2020-03" db="EMBL/GenBank/DDBJ databases">
        <title>Identification of Halomonas strains.</title>
        <authorList>
            <person name="Xiao Z."/>
            <person name="Dong F."/>
            <person name="Wang Z."/>
            <person name="Zhao J.-Y."/>
        </authorList>
    </citation>
    <scope>NUCLEOTIDE SEQUENCE [LARGE SCALE GENOMIC DNA]</scope>
    <source>
        <strain evidence="2 3">DX6</strain>
    </source>
</reference>
<dbReference type="EMBL" id="JAAQTO010000030">
    <property type="protein sequence ID" value="NIC06175.1"/>
    <property type="molecule type" value="Genomic_DNA"/>
</dbReference>
<evidence type="ECO:0000313" key="3">
    <source>
        <dbReference type="Proteomes" id="UP001318321"/>
    </source>
</evidence>
<evidence type="ECO:0000313" key="2">
    <source>
        <dbReference type="EMBL" id="NIC06175.1"/>
    </source>
</evidence>
<dbReference type="PROSITE" id="PS51819">
    <property type="entry name" value="VOC"/>
    <property type="match status" value="1"/>
</dbReference>
<evidence type="ECO:0000259" key="1">
    <source>
        <dbReference type="PROSITE" id="PS51819"/>
    </source>
</evidence>
<dbReference type="InterPro" id="IPR029068">
    <property type="entry name" value="Glyas_Bleomycin-R_OHBP_Dase"/>
</dbReference>
<protein>
    <submittedName>
        <fullName evidence="2">VOC family protein</fullName>
    </submittedName>
</protein>
<dbReference type="PANTHER" id="PTHR36503">
    <property type="entry name" value="BLR2520 PROTEIN"/>
    <property type="match status" value="1"/>
</dbReference>
<dbReference type="PANTHER" id="PTHR36503:SF1">
    <property type="entry name" value="BLR2520 PROTEIN"/>
    <property type="match status" value="1"/>
</dbReference>
<dbReference type="Pfam" id="PF00903">
    <property type="entry name" value="Glyoxalase"/>
    <property type="match status" value="1"/>
</dbReference>
<dbReference type="Gene3D" id="3.10.180.10">
    <property type="entry name" value="2,3-Dihydroxybiphenyl 1,2-Dioxygenase, domain 1"/>
    <property type="match status" value="1"/>
</dbReference>
<accession>A0ABX0PUP2</accession>
<dbReference type="Proteomes" id="UP001318321">
    <property type="component" value="Unassembled WGS sequence"/>
</dbReference>
<name>A0ABX0PUP2_9GAMM</name>
<dbReference type="CDD" id="cd07251">
    <property type="entry name" value="VOC_like"/>
    <property type="match status" value="1"/>
</dbReference>
<dbReference type="RefSeq" id="WP_167114885.1">
    <property type="nucleotide sequence ID" value="NZ_JAAQTO010000030.1"/>
</dbReference>